<proteinExistence type="predicted"/>
<protein>
    <submittedName>
        <fullName evidence="1">Uncharacterized protein</fullName>
    </submittedName>
</protein>
<dbReference type="AlphaFoldDB" id="A0A1J6KFG3"/>
<dbReference type="Gramene" id="OIT21555">
    <property type="protein sequence ID" value="OIT21555"/>
    <property type="gene ID" value="A4A49_38161"/>
</dbReference>
<keyword evidence="2" id="KW-1185">Reference proteome</keyword>
<reference evidence="1" key="1">
    <citation type="submission" date="2016-11" db="EMBL/GenBank/DDBJ databases">
        <title>The genome of Nicotiana attenuata.</title>
        <authorList>
            <person name="Xu S."/>
            <person name="Brockmoeller T."/>
            <person name="Gaquerel E."/>
            <person name="Navarro A."/>
            <person name="Kuhl H."/>
            <person name="Gase K."/>
            <person name="Ling Z."/>
            <person name="Zhou W."/>
            <person name="Kreitzer C."/>
            <person name="Stanke M."/>
            <person name="Tang H."/>
            <person name="Lyons E."/>
            <person name="Pandey P."/>
            <person name="Pandey S.P."/>
            <person name="Timmermann B."/>
            <person name="Baldwin I.T."/>
        </authorList>
    </citation>
    <scope>NUCLEOTIDE SEQUENCE [LARGE SCALE GENOMIC DNA]</scope>
    <source>
        <strain evidence="1">UT</strain>
    </source>
</reference>
<dbReference type="Proteomes" id="UP000187609">
    <property type="component" value="Unassembled WGS sequence"/>
</dbReference>
<gene>
    <name evidence="1" type="ORF">A4A49_38161</name>
</gene>
<dbReference type="EMBL" id="MJEQ01004261">
    <property type="protein sequence ID" value="OIT21555.1"/>
    <property type="molecule type" value="Genomic_DNA"/>
</dbReference>
<evidence type="ECO:0000313" key="2">
    <source>
        <dbReference type="Proteomes" id="UP000187609"/>
    </source>
</evidence>
<comment type="caution">
    <text evidence="1">The sequence shown here is derived from an EMBL/GenBank/DDBJ whole genome shotgun (WGS) entry which is preliminary data.</text>
</comment>
<organism evidence="1 2">
    <name type="scientific">Nicotiana attenuata</name>
    <name type="common">Coyote tobacco</name>
    <dbReference type="NCBI Taxonomy" id="49451"/>
    <lineage>
        <taxon>Eukaryota</taxon>
        <taxon>Viridiplantae</taxon>
        <taxon>Streptophyta</taxon>
        <taxon>Embryophyta</taxon>
        <taxon>Tracheophyta</taxon>
        <taxon>Spermatophyta</taxon>
        <taxon>Magnoliopsida</taxon>
        <taxon>eudicotyledons</taxon>
        <taxon>Gunneridae</taxon>
        <taxon>Pentapetalae</taxon>
        <taxon>asterids</taxon>
        <taxon>lamiids</taxon>
        <taxon>Solanales</taxon>
        <taxon>Solanaceae</taxon>
        <taxon>Nicotianoideae</taxon>
        <taxon>Nicotianeae</taxon>
        <taxon>Nicotiana</taxon>
    </lineage>
</organism>
<accession>A0A1J6KFG3</accession>
<sequence length="102" mass="11176">MILARSSDPHNPTSLRASILGLRYLSTSQSSNVGTEETTFLIWVLSNPTCSKKLSTELGLYFLGLKRLTLALVERASCGEKPSEFTSVSTKKLVREVAVDVE</sequence>
<evidence type="ECO:0000313" key="1">
    <source>
        <dbReference type="EMBL" id="OIT21555.1"/>
    </source>
</evidence>
<name>A0A1J6KFG3_NICAT</name>